<dbReference type="Gene3D" id="3.40.50.1820">
    <property type="entry name" value="alpha/beta hydrolase"/>
    <property type="match status" value="1"/>
</dbReference>
<evidence type="ECO:0000256" key="3">
    <source>
        <dbReference type="RuleBase" id="RU361235"/>
    </source>
</evidence>
<organism evidence="5 6">
    <name type="scientific">Talaromyces atroroseus</name>
    <dbReference type="NCBI Taxonomy" id="1441469"/>
    <lineage>
        <taxon>Eukaryota</taxon>
        <taxon>Fungi</taxon>
        <taxon>Dikarya</taxon>
        <taxon>Ascomycota</taxon>
        <taxon>Pezizomycotina</taxon>
        <taxon>Eurotiomycetes</taxon>
        <taxon>Eurotiomycetidae</taxon>
        <taxon>Eurotiales</taxon>
        <taxon>Trichocomaceae</taxon>
        <taxon>Talaromyces</taxon>
        <taxon>Talaromyces sect. Trachyspermi</taxon>
    </lineage>
</organism>
<evidence type="ECO:0000259" key="4">
    <source>
        <dbReference type="Pfam" id="PF00135"/>
    </source>
</evidence>
<keyword evidence="2 3" id="KW-0378">Hydrolase</keyword>
<dbReference type="PANTHER" id="PTHR43142">
    <property type="entry name" value="CARBOXYLIC ESTER HYDROLASE"/>
    <property type="match status" value="1"/>
</dbReference>
<dbReference type="InterPro" id="IPR029058">
    <property type="entry name" value="AB_hydrolase_fold"/>
</dbReference>
<comment type="similarity">
    <text evidence="1 3">Belongs to the type-B carboxylesterase/lipase family.</text>
</comment>
<gene>
    <name evidence="5" type="ORF">UA08_00164</name>
</gene>
<feature type="domain" description="Carboxylesterase type B" evidence="4">
    <location>
        <begin position="47"/>
        <end position="492"/>
    </location>
</feature>
<dbReference type="STRING" id="1441469.A0A225ASW7"/>
<evidence type="ECO:0000313" key="6">
    <source>
        <dbReference type="Proteomes" id="UP000214365"/>
    </source>
</evidence>
<dbReference type="EC" id="3.1.1.-" evidence="3"/>
<dbReference type="Pfam" id="PF00135">
    <property type="entry name" value="COesterase"/>
    <property type="match status" value="1"/>
</dbReference>
<evidence type="ECO:0000256" key="2">
    <source>
        <dbReference type="ARBA" id="ARBA00022801"/>
    </source>
</evidence>
<keyword evidence="6" id="KW-1185">Reference proteome</keyword>
<dbReference type="GeneID" id="30999919"/>
<sequence length="551" mass="62217">MKSLDQEDTVILNLTQHGYIQGVKIRAQQQQKPSPNISDNASSDVTLAHYFGGVRYALPPSQRWRMAQPLPSDYSYGTKEQPGKCNGRAVTSPQPFADDEGSSEDCFQCNIWTPSGGCPVGGWPVVFYIHGGFLQQGSPNDINPSRLLGETSLKCVIVAPVYRLAVLGFLSSRELIEDATARGEPCGNQGFWDQRTALEWTKKYAHYFGGDDSNITVMGYSAGSYSVFYQLAHDLDLSQEQSIIRQAVMFSNGPGVQPKLEFEVQKQFDALLTALKIPLDASSSEKLEQLSRVPPRELIEASVKTKYHQYRPWDDGKFMPTTLFSDIDNGSFARRMIERNVRLINGECRDEHFVYSTWYTPQNSLQSLRERLEADYPQRACDALINLYYPDGQLPGDCTDWQDAFGRVYADMQVHMLERGFVNALAQHGAGHLVYRYRIEYRVKCVTLPPEWGVAHSSDLAMWLWGDGAQLEEDEKHIVRTALIEPLTDFVNGSDMVRWGTSRGSIQEVRRLQPDGQVGIWQDAGDLWHKGLEVWNAMRKARHTPEDAARL</sequence>
<proteinExistence type="inferred from homology"/>
<dbReference type="EMBL" id="LFMY01000001">
    <property type="protein sequence ID" value="OKL64060.1"/>
    <property type="molecule type" value="Genomic_DNA"/>
</dbReference>
<accession>A0A225ASW7</accession>
<dbReference type="InterPro" id="IPR019826">
    <property type="entry name" value="Carboxylesterase_B_AS"/>
</dbReference>
<dbReference type="OrthoDB" id="6846267at2759"/>
<evidence type="ECO:0000313" key="5">
    <source>
        <dbReference type="EMBL" id="OKL64060.1"/>
    </source>
</evidence>
<protein>
    <recommendedName>
        <fullName evidence="3">Carboxylic ester hydrolase</fullName>
        <ecNumber evidence="3">3.1.1.-</ecNumber>
    </recommendedName>
</protein>
<dbReference type="InterPro" id="IPR002018">
    <property type="entry name" value="CarbesteraseB"/>
</dbReference>
<dbReference type="SUPFAM" id="SSF53474">
    <property type="entry name" value="alpha/beta-Hydrolases"/>
    <property type="match status" value="1"/>
</dbReference>
<reference evidence="5 6" key="1">
    <citation type="submission" date="2015-06" db="EMBL/GenBank/DDBJ databases">
        <title>Talaromyces atroroseus IBT 11181 draft genome.</title>
        <authorList>
            <person name="Rasmussen K.B."/>
            <person name="Rasmussen S."/>
            <person name="Petersen B."/>
            <person name="Sicheritz-Ponten T."/>
            <person name="Mortensen U.H."/>
            <person name="Thrane U."/>
        </authorList>
    </citation>
    <scope>NUCLEOTIDE SEQUENCE [LARGE SCALE GENOMIC DNA]</scope>
    <source>
        <strain evidence="5 6">IBT 11181</strain>
    </source>
</reference>
<dbReference type="PANTHER" id="PTHR43142:SF4">
    <property type="entry name" value="CARBOXYLIC ESTER HYDROLASE"/>
    <property type="match status" value="1"/>
</dbReference>
<dbReference type="PROSITE" id="PS00122">
    <property type="entry name" value="CARBOXYLESTERASE_B_1"/>
    <property type="match status" value="1"/>
</dbReference>
<dbReference type="Proteomes" id="UP000214365">
    <property type="component" value="Unassembled WGS sequence"/>
</dbReference>
<dbReference type="AlphaFoldDB" id="A0A225ASW7"/>
<comment type="caution">
    <text evidence="5">The sequence shown here is derived from an EMBL/GenBank/DDBJ whole genome shotgun (WGS) entry which is preliminary data.</text>
</comment>
<dbReference type="GO" id="GO:0016787">
    <property type="term" value="F:hydrolase activity"/>
    <property type="evidence" value="ECO:0007669"/>
    <property type="project" value="UniProtKB-KW"/>
</dbReference>
<name>A0A225ASW7_TALAT</name>
<evidence type="ECO:0000256" key="1">
    <source>
        <dbReference type="ARBA" id="ARBA00005964"/>
    </source>
</evidence>
<dbReference type="RefSeq" id="XP_020124181.1">
    <property type="nucleotide sequence ID" value="XM_020259940.1"/>
</dbReference>